<proteinExistence type="predicted"/>
<comment type="caution">
    <text evidence="2">The sequence shown here is derived from an EMBL/GenBank/DDBJ whole genome shotgun (WGS) entry which is preliminary data.</text>
</comment>
<reference evidence="2" key="1">
    <citation type="submission" date="2010-05" db="EMBL/GenBank/DDBJ databases">
        <title>The draft genome of Desulfonatronospira thiodismutans ASO3-1.</title>
        <authorList>
            <consortium name="US DOE Joint Genome Institute (JGI-PGF)"/>
            <person name="Lucas S."/>
            <person name="Copeland A."/>
            <person name="Lapidus A."/>
            <person name="Cheng J.-F."/>
            <person name="Bruce D."/>
            <person name="Goodwin L."/>
            <person name="Pitluck S."/>
            <person name="Chertkov O."/>
            <person name="Brettin T."/>
            <person name="Detter J.C."/>
            <person name="Han C."/>
            <person name="Land M.L."/>
            <person name="Hauser L."/>
            <person name="Kyrpides N."/>
            <person name="Mikhailova N."/>
            <person name="Muyzer G."/>
            <person name="Woyke T."/>
        </authorList>
    </citation>
    <scope>NUCLEOTIDE SEQUENCE [LARGE SCALE GENOMIC DNA]</scope>
    <source>
        <strain evidence="2">ASO3-1</strain>
    </source>
</reference>
<feature type="region of interest" description="Disordered" evidence="1">
    <location>
        <begin position="17"/>
        <end position="54"/>
    </location>
</feature>
<gene>
    <name evidence="2" type="ORF">Dthio_PD3427</name>
</gene>
<evidence type="ECO:0000313" key="3">
    <source>
        <dbReference type="Proteomes" id="UP000005496"/>
    </source>
</evidence>
<dbReference type="AlphaFoldDB" id="D6SMS4"/>
<organism evidence="2 3">
    <name type="scientific">Desulfonatronospira thiodismutans ASO3-1</name>
    <dbReference type="NCBI Taxonomy" id="555779"/>
    <lineage>
        <taxon>Bacteria</taxon>
        <taxon>Pseudomonadati</taxon>
        <taxon>Thermodesulfobacteriota</taxon>
        <taxon>Desulfovibrionia</taxon>
        <taxon>Desulfovibrionales</taxon>
        <taxon>Desulfonatronovibrionaceae</taxon>
        <taxon>Desulfonatronospira</taxon>
    </lineage>
</organism>
<evidence type="ECO:0000313" key="2">
    <source>
        <dbReference type="EMBL" id="EFI35985.1"/>
    </source>
</evidence>
<keyword evidence="3" id="KW-1185">Reference proteome</keyword>
<dbReference type="RefSeq" id="WP_008869113.1">
    <property type="nucleotide sequence ID" value="NZ_ACJN02000001.1"/>
</dbReference>
<protein>
    <submittedName>
        <fullName evidence="2">Ribonuclease M5</fullName>
    </submittedName>
</protein>
<evidence type="ECO:0000256" key="1">
    <source>
        <dbReference type="SAM" id="MobiDB-lite"/>
    </source>
</evidence>
<accession>D6SMS4</accession>
<feature type="compositionally biased region" description="Basic and acidic residues" evidence="1">
    <location>
        <begin position="24"/>
        <end position="48"/>
    </location>
</feature>
<name>D6SMS4_9BACT</name>
<dbReference type="Proteomes" id="UP000005496">
    <property type="component" value="Unassembled WGS sequence"/>
</dbReference>
<dbReference type="EMBL" id="ACJN02000001">
    <property type="protein sequence ID" value="EFI35985.1"/>
    <property type="molecule type" value="Genomic_DNA"/>
</dbReference>
<sequence length="83" mass="9487">MLVPSYFQISPKSRHEIQTQLQKAGREIRIDSDDRREGLGQKQKSEYGRKKREKSAVSGIGKTYAEVHEVYNKKAEIVRVAPG</sequence>